<dbReference type="Pfam" id="PF07586">
    <property type="entry name" value="HXXSHH"/>
    <property type="match status" value="1"/>
</dbReference>
<sequence>MDILKSRRRFLMQLAAAGTLLPLSSSGFAKYLLQETKEQPQLKVVFFVVPDGLAVDSYSGSAHNSDGLWFPKAARSADTDTGDFTLNLVSQELADYRSQSLYLQGLILGPGNIGHDGWKFVLRDTSGSKSSIDRVLGDAMPGTQPSHRSLFAGPHAGIDNTPWYVSWDDNKIRTPQQDPVRLNESVFGGTARAVRDLQVRNAHVFDPIRADIAELRGRLAGAQREKLVTHLDSLEQVVKDIEGAVPSDCGPLTLDQHPISSAQFRNQVQQSHHKVVAAALACGVTRVATVQIGRSAESLNILDVSASTNPHDCAHRYAGEREWRESRQWYVRQVKLFMDELAKYDDPHVPGDKLLKHTLVVLTSEMADGAPEHMVDMPLVLMGGASGLLNVGNGNGRYFNIKSQGDRSHWAKGSLVDMQRIWSTIALAAGTTVPYPGDVSPVTGIFSNVS</sequence>
<feature type="chain" id="PRO_5045452514" evidence="1">
    <location>
        <begin position="30"/>
        <end position="450"/>
    </location>
</feature>
<feature type="signal peptide" evidence="1">
    <location>
        <begin position="1"/>
        <end position="29"/>
    </location>
</feature>
<evidence type="ECO:0000313" key="2">
    <source>
        <dbReference type="EMBL" id="MEJ5908390.1"/>
    </source>
</evidence>
<protein>
    <submittedName>
        <fullName evidence="2">DUF1552 domain-containing protein</fullName>
    </submittedName>
</protein>
<keyword evidence="3" id="KW-1185">Reference proteome</keyword>
<dbReference type="Proteomes" id="UP001377692">
    <property type="component" value="Unassembled WGS sequence"/>
</dbReference>
<dbReference type="RefSeq" id="WP_186681311.1">
    <property type="nucleotide sequence ID" value="NZ_JABWRY020000004.1"/>
</dbReference>
<accession>A0ABU8RES8</accession>
<organism evidence="2 3">
    <name type="scientific">Pseudomonas kermanshahensis</name>
    <dbReference type="NCBI Taxonomy" id="2745482"/>
    <lineage>
        <taxon>Bacteria</taxon>
        <taxon>Pseudomonadati</taxon>
        <taxon>Pseudomonadota</taxon>
        <taxon>Gammaproteobacteria</taxon>
        <taxon>Pseudomonadales</taxon>
        <taxon>Pseudomonadaceae</taxon>
        <taxon>Pseudomonas</taxon>
    </lineage>
</organism>
<evidence type="ECO:0000313" key="3">
    <source>
        <dbReference type="Proteomes" id="UP001377692"/>
    </source>
</evidence>
<gene>
    <name evidence="2" type="ORF">V7V80_27310</name>
</gene>
<proteinExistence type="predicted"/>
<dbReference type="PROSITE" id="PS51318">
    <property type="entry name" value="TAT"/>
    <property type="match status" value="1"/>
</dbReference>
<dbReference type="InterPro" id="IPR006311">
    <property type="entry name" value="TAT_signal"/>
</dbReference>
<evidence type="ECO:0000256" key="1">
    <source>
        <dbReference type="SAM" id="SignalP"/>
    </source>
</evidence>
<name>A0ABU8RES8_9PSED</name>
<reference evidence="2 3" key="1">
    <citation type="submission" date="2024-02" db="EMBL/GenBank/DDBJ databases">
        <title>Identification of pathogenicity and growth-promoting functions of Pseudomonas putida variants.</title>
        <authorList>
            <person name="Sun J."/>
        </authorList>
    </citation>
    <scope>NUCLEOTIDE SEQUENCE [LARGE SCALE GENOMIC DNA]</scope>
    <source>
        <strain evidence="2 3">A04</strain>
    </source>
</reference>
<comment type="caution">
    <text evidence="2">The sequence shown here is derived from an EMBL/GenBank/DDBJ whole genome shotgun (WGS) entry which is preliminary data.</text>
</comment>
<dbReference type="InterPro" id="IPR011447">
    <property type="entry name" value="DUF1552"/>
</dbReference>
<keyword evidence="1" id="KW-0732">Signal</keyword>
<dbReference type="EMBL" id="JBBHLD010000053">
    <property type="protein sequence ID" value="MEJ5908390.1"/>
    <property type="molecule type" value="Genomic_DNA"/>
</dbReference>